<reference evidence="1" key="2">
    <citation type="submission" date="2020-11" db="EMBL/GenBank/DDBJ databases">
        <authorList>
            <person name="McCartney M.A."/>
            <person name="Auch B."/>
            <person name="Kono T."/>
            <person name="Mallez S."/>
            <person name="Becker A."/>
            <person name="Gohl D.M."/>
            <person name="Silverstein K.A.T."/>
            <person name="Koren S."/>
            <person name="Bechman K.B."/>
            <person name="Herman A."/>
            <person name="Abrahante J.E."/>
            <person name="Garbe J."/>
        </authorList>
    </citation>
    <scope>NUCLEOTIDE SEQUENCE</scope>
    <source>
        <strain evidence="1">Duluth1</strain>
        <tissue evidence="1">Whole animal</tissue>
    </source>
</reference>
<comment type="caution">
    <text evidence="1">The sequence shown here is derived from an EMBL/GenBank/DDBJ whole genome shotgun (WGS) entry which is preliminary data.</text>
</comment>
<dbReference type="EMBL" id="JAIWYP010000007">
    <property type="protein sequence ID" value="KAH3793311.1"/>
    <property type="molecule type" value="Genomic_DNA"/>
</dbReference>
<dbReference type="AlphaFoldDB" id="A0A9D4IYR9"/>
<protein>
    <submittedName>
        <fullName evidence="1">Uncharacterized protein</fullName>
    </submittedName>
</protein>
<proteinExistence type="predicted"/>
<keyword evidence="2" id="KW-1185">Reference proteome</keyword>
<gene>
    <name evidence="1" type="ORF">DPMN_146818</name>
</gene>
<evidence type="ECO:0000313" key="2">
    <source>
        <dbReference type="Proteomes" id="UP000828390"/>
    </source>
</evidence>
<name>A0A9D4IYR9_DREPO</name>
<sequence>MQSQVKAKVEYSVVMWDRVIEKRSILLRRVLTLAGKSRKAMQTTAKSVNQHSSMRPLPPQSMTMGIVWVSQ</sequence>
<organism evidence="1 2">
    <name type="scientific">Dreissena polymorpha</name>
    <name type="common">Zebra mussel</name>
    <name type="synonym">Mytilus polymorpha</name>
    <dbReference type="NCBI Taxonomy" id="45954"/>
    <lineage>
        <taxon>Eukaryota</taxon>
        <taxon>Metazoa</taxon>
        <taxon>Spiralia</taxon>
        <taxon>Lophotrochozoa</taxon>
        <taxon>Mollusca</taxon>
        <taxon>Bivalvia</taxon>
        <taxon>Autobranchia</taxon>
        <taxon>Heteroconchia</taxon>
        <taxon>Euheterodonta</taxon>
        <taxon>Imparidentia</taxon>
        <taxon>Neoheterodontei</taxon>
        <taxon>Myida</taxon>
        <taxon>Dreissenoidea</taxon>
        <taxon>Dreissenidae</taxon>
        <taxon>Dreissena</taxon>
    </lineage>
</organism>
<reference evidence="1" key="1">
    <citation type="journal article" date="2019" name="bioRxiv">
        <title>The Genome of the Zebra Mussel, Dreissena polymorpha: A Resource for Invasive Species Research.</title>
        <authorList>
            <person name="McCartney M.A."/>
            <person name="Auch B."/>
            <person name="Kono T."/>
            <person name="Mallez S."/>
            <person name="Zhang Y."/>
            <person name="Obille A."/>
            <person name="Becker A."/>
            <person name="Abrahante J.E."/>
            <person name="Garbe J."/>
            <person name="Badalamenti J.P."/>
            <person name="Herman A."/>
            <person name="Mangelson H."/>
            <person name="Liachko I."/>
            <person name="Sullivan S."/>
            <person name="Sone E.D."/>
            <person name="Koren S."/>
            <person name="Silverstein K.A.T."/>
            <person name="Beckman K.B."/>
            <person name="Gohl D.M."/>
        </authorList>
    </citation>
    <scope>NUCLEOTIDE SEQUENCE</scope>
    <source>
        <strain evidence="1">Duluth1</strain>
        <tissue evidence="1">Whole animal</tissue>
    </source>
</reference>
<accession>A0A9D4IYR9</accession>
<evidence type="ECO:0000313" key="1">
    <source>
        <dbReference type="EMBL" id="KAH3793311.1"/>
    </source>
</evidence>
<dbReference type="Proteomes" id="UP000828390">
    <property type="component" value="Unassembled WGS sequence"/>
</dbReference>